<sequence length="204" mass="23407">MFEFYSHHEKSGGQKFPIVDQMVNVGPRVLCTGKACASVDQWKISYLDACQIESIPSKMRTFLTFLEAVRCARINFVHYIGQFQKLPPFESYSRFSEGVCDSRLSARISSNWCTIIRASMLECRCTESGREGDKKRGSRRRCYVEKRTRIVQRCRTHRQCHDRNIPMSISIGVPLITSLYFMMNVAYMTILSYSEIVSAPAVAT</sequence>
<reference evidence="2 3" key="1">
    <citation type="submission" date="2020-02" db="EMBL/GenBank/DDBJ databases">
        <authorList>
            <person name="Ferguson B K."/>
        </authorList>
    </citation>
    <scope>NUCLEOTIDE SEQUENCE [LARGE SCALE GENOMIC DNA]</scope>
</reference>
<name>A0A6H5HD04_9HEMI</name>
<organism evidence="2 3">
    <name type="scientific">Nesidiocoris tenuis</name>
    <dbReference type="NCBI Taxonomy" id="355587"/>
    <lineage>
        <taxon>Eukaryota</taxon>
        <taxon>Metazoa</taxon>
        <taxon>Ecdysozoa</taxon>
        <taxon>Arthropoda</taxon>
        <taxon>Hexapoda</taxon>
        <taxon>Insecta</taxon>
        <taxon>Pterygota</taxon>
        <taxon>Neoptera</taxon>
        <taxon>Paraneoptera</taxon>
        <taxon>Hemiptera</taxon>
        <taxon>Heteroptera</taxon>
        <taxon>Panheteroptera</taxon>
        <taxon>Cimicomorpha</taxon>
        <taxon>Miridae</taxon>
        <taxon>Dicyphina</taxon>
        <taxon>Nesidiocoris</taxon>
    </lineage>
</organism>
<accession>A0A6H5HD04</accession>
<dbReference type="OrthoDB" id="5982228at2759"/>
<protein>
    <submittedName>
        <fullName evidence="2">Uncharacterized protein</fullName>
    </submittedName>
</protein>
<dbReference type="AlphaFoldDB" id="A0A6H5HD04"/>
<evidence type="ECO:0000313" key="2">
    <source>
        <dbReference type="EMBL" id="CAB0011243.1"/>
    </source>
</evidence>
<keyword evidence="3" id="KW-1185">Reference proteome</keyword>
<dbReference type="Proteomes" id="UP000479000">
    <property type="component" value="Unassembled WGS sequence"/>
</dbReference>
<keyword evidence="1" id="KW-0812">Transmembrane</keyword>
<gene>
    <name evidence="2" type="ORF">NTEN_LOCUS16236</name>
</gene>
<evidence type="ECO:0000256" key="1">
    <source>
        <dbReference type="SAM" id="Phobius"/>
    </source>
</evidence>
<evidence type="ECO:0000313" key="3">
    <source>
        <dbReference type="Proteomes" id="UP000479000"/>
    </source>
</evidence>
<dbReference type="EMBL" id="CADCXU010023973">
    <property type="protein sequence ID" value="CAB0011243.1"/>
    <property type="molecule type" value="Genomic_DNA"/>
</dbReference>
<proteinExistence type="predicted"/>
<keyword evidence="1" id="KW-0472">Membrane</keyword>
<keyword evidence="1" id="KW-1133">Transmembrane helix</keyword>
<feature type="transmembrane region" description="Helical" evidence="1">
    <location>
        <begin position="165"/>
        <end position="183"/>
    </location>
</feature>
<feature type="non-terminal residue" evidence="2">
    <location>
        <position position="204"/>
    </location>
</feature>